<dbReference type="HOGENOM" id="CLU_3142792_0_0_1"/>
<feature type="non-terminal residue" evidence="1">
    <location>
        <position position="50"/>
    </location>
</feature>
<keyword evidence="2" id="KW-1185">Reference proteome</keyword>
<gene>
    <name evidence="1" type="ORF">COCHEDRAFT_1022357</name>
</gene>
<dbReference type="EMBL" id="KB445578">
    <property type="protein sequence ID" value="EMD90440.1"/>
    <property type="molecule type" value="Genomic_DNA"/>
</dbReference>
<sequence length="50" mass="5645">MGVSFYACSFGWRDYPELRAGGAVPLSRKIIFRGRGVWVRVKGGRVLCRL</sequence>
<dbReference type="OrthoDB" id="10337443at2759"/>
<accession>M2SYJ7</accession>
<dbReference type="AlphaFoldDB" id="M2SYJ7"/>
<dbReference type="Proteomes" id="UP000016936">
    <property type="component" value="Unassembled WGS sequence"/>
</dbReference>
<evidence type="ECO:0000313" key="2">
    <source>
        <dbReference type="Proteomes" id="UP000016936"/>
    </source>
</evidence>
<organism evidence="1 2">
    <name type="scientific">Cochliobolus heterostrophus (strain C5 / ATCC 48332 / race O)</name>
    <name type="common">Southern corn leaf blight fungus</name>
    <name type="synonym">Bipolaris maydis</name>
    <dbReference type="NCBI Taxonomy" id="701091"/>
    <lineage>
        <taxon>Eukaryota</taxon>
        <taxon>Fungi</taxon>
        <taxon>Dikarya</taxon>
        <taxon>Ascomycota</taxon>
        <taxon>Pezizomycotina</taxon>
        <taxon>Dothideomycetes</taxon>
        <taxon>Pleosporomycetidae</taxon>
        <taxon>Pleosporales</taxon>
        <taxon>Pleosporineae</taxon>
        <taxon>Pleosporaceae</taxon>
        <taxon>Bipolaris</taxon>
    </lineage>
</organism>
<reference evidence="2" key="2">
    <citation type="journal article" date="2013" name="PLoS Genet.">
        <title>Comparative genome structure, secondary metabolite, and effector coding capacity across Cochliobolus pathogens.</title>
        <authorList>
            <person name="Condon B.J."/>
            <person name="Leng Y."/>
            <person name="Wu D."/>
            <person name="Bushley K.E."/>
            <person name="Ohm R.A."/>
            <person name="Otillar R."/>
            <person name="Martin J."/>
            <person name="Schackwitz W."/>
            <person name="Grimwood J."/>
            <person name="MohdZainudin N."/>
            <person name="Xue C."/>
            <person name="Wang R."/>
            <person name="Manning V.A."/>
            <person name="Dhillon B."/>
            <person name="Tu Z.J."/>
            <person name="Steffenson B.J."/>
            <person name="Salamov A."/>
            <person name="Sun H."/>
            <person name="Lowry S."/>
            <person name="LaButti K."/>
            <person name="Han J."/>
            <person name="Copeland A."/>
            <person name="Lindquist E."/>
            <person name="Barry K."/>
            <person name="Schmutz J."/>
            <person name="Baker S.E."/>
            <person name="Ciuffetti L.M."/>
            <person name="Grigoriev I.V."/>
            <person name="Zhong S."/>
            <person name="Turgeon B.G."/>
        </authorList>
    </citation>
    <scope>NUCLEOTIDE SEQUENCE [LARGE SCALE GENOMIC DNA]</scope>
    <source>
        <strain evidence="2">C5 / ATCC 48332 / race O</strain>
    </source>
</reference>
<proteinExistence type="predicted"/>
<reference evidence="1 2" key="1">
    <citation type="journal article" date="2012" name="PLoS Pathog.">
        <title>Diverse lifestyles and strategies of plant pathogenesis encoded in the genomes of eighteen Dothideomycetes fungi.</title>
        <authorList>
            <person name="Ohm R.A."/>
            <person name="Feau N."/>
            <person name="Henrissat B."/>
            <person name="Schoch C.L."/>
            <person name="Horwitz B.A."/>
            <person name="Barry K.W."/>
            <person name="Condon B.J."/>
            <person name="Copeland A.C."/>
            <person name="Dhillon B."/>
            <person name="Glaser F."/>
            <person name="Hesse C.N."/>
            <person name="Kosti I."/>
            <person name="LaButti K."/>
            <person name="Lindquist E.A."/>
            <person name="Lucas S."/>
            <person name="Salamov A.A."/>
            <person name="Bradshaw R.E."/>
            <person name="Ciuffetti L."/>
            <person name="Hamelin R.C."/>
            <person name="Kema G.H.J."/>
            <person name="Lawrence C."/>
            <person name="Scott J.A."/>
            <person name="Spatafora J.W."/>
            <person name="Turgeon B.G."/>
            <person name="de Wit P.J.G.M."/>
            <person name="Zhong S."/>
            <person name="Goodwin S.B."/>
            <person name="Grigoriev I.V."/>
        </authorList>
    </citation>
    <scope>NUCLEOTIDE SEQUENCE [LARGE SCALE GENOMIC DNA]</scope>
    <source>
        <strain evidence="2">C5 / ATCC 48332 / race O</strain>
    </source>
</reference>
<protein>
    <submittedName>
        <fullName evidence="1">Uncharacterized protein</fullName>
    </submittedName>
</protein>
<name>M2SYJ7_COCH5</name>
<evidence type="ECO:0000313" key="1">
    <source>
        <dbReference type="EMBL" id="EMD90440.1"/>
    </source>
</evidence>